<dbReference type="InterPro" id="IPR017853">
    <property type="entry name" value="GH"/>
</dbReference>
<evidence type="ECO:0000256" key="5">
    <source>
        <dbReference type="RuleBase" id="RU361134"/>
    </source>
</evidence>
<dbReference type="InterPro" id="IPR045857">
    <property type="entry name" value="O16G_dom_2"/>
</dbReference>
<proteinExistence type="inferred from homology"/>
<dbReference type="RefSeq" id="WP_184176554.1">
    <property type="nucleotide sequence ID" value="NZ_JACHGF010000007.1"/>
</dbReference>
<evidence type="ECO:0000313" key="7">
    <source>
        <dbReference type="EMBL" id="MBB5285928.1"/>
    </source>
</evidence>
<feature type="domain" description="Glycosyl hydrolase family 13 catalytic" evidence="6">
    <location>
        <begin position="10"/>
        <end position="406"/>
    </location>
</feature>
<reference evidence="7 8" key="1">
    <citation type="submission" date="2020-08" db="EMBL/GenBank/DDBJ databases">
        <title>Genomic Encyclopedia of Type Strains, Phase IV (KMG-IV): sequencing the most valuable type-strain genomes for metagenomic binning, comparative biology and taxonomic classification.</title>
        <authorList>
            <person name="Goeker M."/>
        </authorList>
    </citation>
    <scope>NUCLEOTIDE SEQUENCE [LARGE SCALE GENOMIC DNA]</scope>
    <source>
        <strain evidence="7 8">DSM 105074</strain>
    </source>
</reference>
<comment type="similarity">
    <text evidence="1 4">Belongs to the glycosyl hydrolase 13 family.</text>
</comment>
<dbReference type="Proteomes" id="UP000557307">
    <property type="component" value="Unassembled WGS sequence"/>
</dbReference>
<dbReference type="GO" id="GO:0004556">
    <property type="term" value="F:alpha-amylase activity"/>
    <property type="evidence" value="ECO:0007669"/>
    <property type="project" value="UniProtKB-UniRule"/>
</dbReference>
<dbReference type="PRINTS" id="PR00110">
    <property type="entry name" value="ALPHAAMYLASE"/>
</dbReference>
<evidence type="ECO:0000256" key="3">
    <source>
        <dbReference type="ARBA" id="ARBA00023295"/>
    </source>
</evidence>
<sequence length="499" mass="58104">MTPLPKVCYEIFVRSFCDSNGDRIGDLNGITSRLDYLRELGIEALWLTPVHPSPSYHKYDVLDYYAIDPEYGTLDDFKRLLREAHQRGIQVYLDLIINHTSVLHPWFEEARQSAQSPYRSYYWWMNQEQIDRLGVAVRSQTADSREVYPWHDNADDPEKYYGLFFKGMPDLNYDSANLRTEIRQIMDFWLNEMGVDGFRLDAARHIYPEWLKEKNHAFWEEFGQVVESTRKGTYTVGEVWAPAQEVAPYFKGLKAAFHFDLSFEIQLLLLRGRDKGLVEKLLTDYTIFEEHNRDFIDATMLTNHDQNRIGSVVGGDIRKMKLAAALLLTLPGQPYLYYGEEIGMLGMKPDPRIREPFLWTDERDDPQRPLWIKPRHSRRANVRALALQQPDPDSLFNHYKRLIALRKSHPALGQIIRPNLAAFPLDDTEWLAYYRPHDEQSAWVLHNLSGQTKYLAHEQIGLEKHQLLFATYPTTLLRDAPLEVPPYGSVVLGYAPPAE</sequence>
<keyword evidence="5" id="KW-0119">Carbohydrate metabolism</keyword>
<keyword evidence="3 5" id="KW-0326">Glycosidase</keyword>
<name>A0A840U0M4_9BACT</name>
<dbReference type="SUPFAM" id="SSF51445">
    <property type="entry name" value="(Trans)glycosidases"/>
    <property type="match status" value="1"/>
</dbReference>
<dbReference type="PANTHER" id="PTHR10357">
    <property type="entry name" value="ALPHA-AMYLASE FAMILY MEMBER"/>
    <property type="match status" value="1"/>
</dbReference>
<dbReference type="SMART" id="SM00642">
    <property type="entry name" value="Aamy"/>
    <property type="match status" value="1"/>
</dbReference>
<evidence type="ECO:0000256" key="1">
    <source>
        <dbReference type="ARBA" id="ARBA00008061"/>
    </source>
</evidence>
<protein>
    <recommendedName>
        <fullName evidence="5">Alpha-amylase</fullName>
        <ecNumber evidence="5">3.2.1.1</ecNumber>
    </recommendedName>
</protein>
<evidence type="ECO:0000259" key="6">
    <source>
        <dbReference type="SMART" id="SM00642"/>
    </source>
</evidence>
<dbReference type="Pfam" id="PF23915">
    <property type="entry name" value="SusG_C"/>
    <property type="match status" value="1"/>
</dbReference>
<organism evidence="7 8">
    <name type="scientific">Rhabdobacter roseus</name>
    <dbReference type="NCBI Taxonomy" id="1655419"/>
    <lineage>
        <taxon>Bacteria</taxon>
        <taxon>Pseudomonadati</taxon>
        <taxon>Bacteroidota</taxon>
        <taxon>Cytophagia</taxon>
        <taxon>Cytophagales</taxon>
        <taxon>Cytophagaceae</taxon>
        <taxon>Rhabdobacter</taxon>
    </lineage>
</organism>
<keyword evidence="2 5" id="KW-0378">Hydrolase</keyword>
<dbReference type="Pfam" id="PF00128">
    <property type="entry name" value="Alpha-amylase"/>
    <property type="match status" value="1"/>
</dbReference>
<dbReference type="GO" id="GO:0009313">
    <property type="term" value="P:oligosaccharide catabolic process"/>
    <property type="evidence" value="ECO:0007669"/>
    <property type="project" value="TreeGrafter"/>
</dbReference>
<gene>
    <name evidence="7" type="ORF">HNQ92_004088</name>
</gene>
<dbReference type="InterPro" id="IPR056300">
    <property type="entry name" value="SusG-like_C"/>
</dbReference>
<dbReference type="InterPro" id="IPR006046">
    <property type="entry name" value="Alpha_amylase"/>
</dbReference>
<comment type="caution">
    <text evidence="7">The sequence shown here is derived from an EMBL/GenBank/DDBJ whole genome shotgun (WGS) entry which is preliminary data.</text>
</comment>
<evidence type="ECO:0000313" key="8">
    <source>
        <dbReference type="Proteomes" id="UP000557307"/>
    </source>
</evidence>
<dbReference type="AlphaFoldDB" id="A0A840U0M4"/>
<dbReference type="PANTHER" id="PTHR10357:SF179">
    <property type="entry name" value="NEUTRAL AND BASIC AMINO ACID TRANSPORT PROTEIN RBAT"/>
    <property type="match status" value="1"/>
</dbReference>
<dbReference type="InterPro" id="IPR006047">
    <property type="entry name" value="GH13_cat_dom"/>
</dbReference>
<dbReference type="Gene3D" id="3.90.400.10">
    <property type="entry name" value="Oligo-1,6-glucosidase, Domain 2"/>
    <property type="match status" value="1"/>
</dbReference>
<dbReference type="SUPFAM" id="SSF51011">
    <property type="entry name" value="Glycosyl hydrolase domain"/>
    <property type="match status" value="1"/>
</dbReference>
<dbReference type="GO" id="GO:0043169">
    <property type="term" value="F:cation binding"/>
    <property type="evidence" value="ECO:0007669"/>
    <property type="project" value="InterPro"/>
</dbReference>
<keyword evidence="8" id="KW-1185">Reference proteome</keyword>
<evidence type="ECO:0000256" key="2">
    <source>
        <dbReference type="ARBA" id="ARBA00022801"/>
    </source>
</evidence>
<comment type="catalytic activity">
    <reaction evidence="5">
        <text>Endohydrolysis of (1-&gt;4)-alpha-D-glucosidic linkages in polysaccharides containing three or more (1-&gt;4)-alpha-linked D-glucose units.</text>
        <dbReference type="EC" id="3.2.1.1"/>
    </reaction>
</comment>
<dbReference type="EMBL" id="JACHGF010000007">
    <property type="protein sequence ID" value="MBB5285928.1"/>
    <property type="molecule type" value="Genomic_DNA"/>
</dbReference>
<dbReference type="Gene3D" id="3.20.20.80">
    <property type="entry name" value="Glycosidases"/>
    <property type="match status" value="1"/>
</dbReference>
<dbReference type="EC" id="3.2.1.1" evidence="5"/>
<accession>A0A840U0M4</accession>
<evidence type="ECO:0000256" key="4">
    <source>
        <dbReference type="RuleBase" id="RU003615"/>
    </source>
</evidence>
<dbReference type="CDD" id="cd11316">
    <property type="entry name" value="AmyAc_bac2_AmyA"/>
    <property type="match status" value="1"/>
</dbReference>